<feature type="domain" description="Mechanosensitive ion channel MscS" evidence="10">
    <location>
        <begin position="552"/>
        <end position="608"/>
    </location>
</feature>
<dbReference type="SUPFAM" id="SSF82689">
    <property type="entry name" value="Mechanosensitive channel protein MscS (YggB), C-terminal domain"/>
    <property type="match status" value="1"/>
</dbReference>
<dbReference type="SUPFAM" id="SSF82861">
    <property type="entry name" value="Mechanosensitive channel protein MscS (YggB), transmembrane region"/>
    <property type="match status" value="1"/>
</dbReference>
<keyword evidence="9" id="KW-0732">Signal</keyword>
<evidence type="ECO:0000313" key="15">
    <source>
        <dbReference type="Proteomes" id="UP001595593"/>
    </source>
</evidence>
<dbReference type="Gene3D" id="1.10.287.1260">
    <property type="match status" value="1"/>
</dbReference>
<evidence type="ECO:0000256" key="1">
    <source>
        <dbReference type="ARBA" id="ARBA00004651"/>
    </source>
</evidence>
<feature type="transmembrane region" description="Helical" evidence="8">
    <location>
        <begin position="267"/>
        <end position="286"/>
    </location>
</feature>
<evidence type="ECO:0000259" key="13">
    <source>
        <dbReference type="Pfam" id="PF25392"/>
    </source>
</evidence>
<feature type="chain" id="PRO_5047499473" evidence="9">
    <location>
        <begin position="23"/>
        <end position="772"/>
    </location>
</feature>
<keyword evidence="3" id="KW-1003">Cell membrane</keyword>
<organism evidence="14 15">
    <name type="scientific">Teichococcus globiformis</name>
    <dbReference type="NCBI Taxonomy" id="2307229"/>
    <lineage>
        <taxon>Bacteria</taxon>
        <taxon>Pseudomonadati</taxon>
        <taxon>Pseudomonadota</taxon>
        <taxon>Alphaproteobacteria</taxon>
        <taxon>Acetobacterales</taxon>
        <taxon>Roseomonadaceae</taxon>
        <taxon>Roseomonas</taxon>
    </lineage>
</organism>
<accession>A0ABV7G068</accession>
<comment type="caution">
    <text evidence="14">The sequence shown here is derived from an EMBL/GenBank/DDBJ whole genome shotgun (WGS) entry which is preliminary data.</text>
</comment>
<comment type="similarity">
    <text evidence="2">Belongs to the MscS (TC 1.A.23) family.</text>
</comment>
<sequence length="772" mass="81841">MRRLALFLCLALMLILPLATRAAAPPAAPQAGGAATQGGAEAGSADALIRLLEDEQARAALIARLRQGAAGTSGGAAGTEAGGLPGEPTLARELAERTRDVAERAADGLASVRGALAGVRDGLASLTGPGLASLWALALDVALVAVGLAISYLLLRLVAERLRGWLARRLAGQGRVRRVLAMLAALAVDMVAVLLAWGAGYVLALQVVGGATGRMGIGQTLLLNAFLFVEAVKLLLRAALAPRHPALRPARLTGSAPAYWFRWLKRLVQLLGYTFMFVAPVLAITSPAAAQALRVLALAVAMVGAVLIIMRSRDQLRRAFTARAVHGRRDALSRILALLGQVWHVLAIFYVLALFVVWLVNPREALGFMISATAQSVAAVALGGLVLFLVGRAVHYGVRVPPDVAQRLPLLEGRLRAFLPRVIYVVRTILLVCILALIAQAWQLVDFLGWLSSTSGQRVVGAVVSAVTIVVIGIAIYIAVSSWVEYRLNPDFGSVPTARERTLLSLFRNAFSIALCVIVLMLALAQIGVNIAPLLAGAGVVGLAIGFGAQKFVQDIITGAFIQFEGIMNEGDAVTVGGISGAVERLTIRSVSIRDMTGTVHLIPFSAVDRVSNSARGFGFHVATVSVAYQEDVEQVKAAMQEAFEMLQRTGHGPDIMGPLDMQGLIAFGDSAMTVRARIKTLPGRSGGAGNTYNEILKQVFDAHGIEMANPSRTVYLGRDRGGEVPLPVRVLRRGEGDDTPREPAPPPPAPRERPRPTQPEFPRDPDSVKPR</sequence>
<evidence type="ECO:0000259" key="11">
    <source>
        <dbReference type="Pfam" id="PF21082"/>
    </source>
</evidence>
<feature type="domain" description="Mechanosensitive ion channel MscS C-terminal" evidence="11">
    <location>
        <begin position="622"/>
        <end position="708"/>
    </location>
</feature>
<feature type="domain" description="Moderate conductance mechanosensitive channel YbiO-like transmembrane helix 1" evidence="13">
    <location>
        <begin position="372"/>
        <end position="450"/>
    </location>
</feature>
<feature type="transmembrane region" description="Helical" evidence="8">
    <location>
        <begin position="505"/>
        <end position="525"/>
    </location>
</feature>
<evidence type="ECO:0000259" key="10">
    <source>
        <dbReference type="Pfam" id="PF00924"/>
    </source>
</evidence>
<feature type="region of interest" description="Disordered" evidence="7">
    <location>
        <begin position="730"/>
        <end position="772"/>
    </location>
</feature>
<dbReference type="Pfam" id="PF25392">
    <property type="entry name" value="MS_channel_TM1"/>
    <property type="match status" value="1"/>
</dbReference>
<dbReference type="InterPro" id="IPR049278">
    <property type="entry name" value="MS_channel_C"/>
</dbReference>
<dbReference type="InterPro" id="IPR045276">
    <property type="entry name" value="YbiO_bact"/>
</dbReference>
<keyword evidence="6 8" id="KW-0472">Membrane</keyword>
<feature type="compositionally biased region" description="Basic and acidic residues" evidence="7">
    <location>
        <begin position="733"/>
        <end position="742"/>
    </location>
</feature>
<evidence type="ECO:0000256" key="8">
    <source>
        <dbReference type="SAM" id="Phobius"/>
    </source>
</evidence>
<feature type="transmembrane region" description="Helical" evidence="8">
    <location>
        <begin position="179"/>
        <end position="204"/>
    </location>
</feature>
<evidence type="ECO:0000256" key="3">
    <source>
        <dbReference type="ARBA" id="ARBA00022475"/>
    </source>
</evidence>
<keyword evidence="15" id="KW-1185">Reference proteome</keyword>
<dbReference type="Pfam" id="PF00924">
    <property type="entry name" value="MS_channel_2nd"/>
    <property type="match status" value="1"/>
</dbReference>
<protein>
    <submittedName>
        <fullName evidence="14">Mechanosensitive ion channel domain-containing protein</fullName>
    </submittedName>
</protein>
<dbReference type="InterPro" id="IPR011014">
    <property type="entry name" value="MscS_channel_TM-2"/>
</dbReference>
<evidence type="ECO:0000256" key="6">
    <source>
        <dbReference type="ARBA" id="ARBA00023136"/>
    </source>
</evidence>
<dbReference type="InterPro" id="IPR011066">
    <property type="entry name" value="MscS_channel_C_sf"/>
</dbReference>
<reference evidence="15" key="1">
    <citation type="journal article" date="2019" name="Int. J. Syst. Evol. Microbiol.">
        <title>The Global Catalogue of Microorganisms (GCM) 10K type strain sequencing project: providing services to taxonomists for standard genome sequencing and annotation.</title>
        <authorList>
            <consortium name="The Broad Institute Genomics Platform"/>
            <consortium name="The Broad Institute Genome Sequencing Center for Infectious Disease"/>
            <person name="Wu L."/>
            <person name="Ma J."/>
        </authorList>
    </citation>
    <scope>NUCLEOTIDE SEQUENCE [LARGE SCALE GENOMIC DNA]</scope>
    <source>
        <strain evidence="15">KCTC 52094</strain>
    </source>
</reference>
<feature type="transmembrane region" description="Helical" evidence="8">
    <location>
        <begin position="366"/>
        <end position="390"/>
    </location>
</feature>
<evidence type="ECO:0000259" key="12">
    <source>
        <dbReference type="Pfam" id="PF21088"/>
    </source>
</evidence>
<feature type="transmembrane region" description="Helical" evidence="8">
    <location>
        <begin position="331"/>
        <end position="360"/>
    </location>
</feature>
<evidence type="ECO:0000256" key="7">
    <source>
        <dbReference type="SAM" id="MobiDB-lite"/>
    </source>
</evidence>
<dbReference type="PANTHER" id="PTHR30460">
    <property type="entry name" value="MODERATE CONDUCTANCE MECHANOSENSITIVE CHANNEL YBIO"/>
    <property type="match status" value="1"/>
</dbReference>
<dbReference type="InterPro" id="IPR010920">
    <property type="entry name" value="LSM_dom_sf"/>
</dbReference>
<evidence type="ECO:0000256" key="9">
    <source>
        <dbReference type="SAM" id="SignalP"/>
    </source>
</evidence>
<dbReference type="PANTHER" id="PTHR30460:SF0">
    <property type="entry name" value="MODERATE CONDUCTANCE MECHANOSENSITIVE CHANNEL YBIO"/>
    <property type="match status" value="1"/>
</dbReference>
<evidence type="ECO:0000256" key="5">
    <source>
        <dbReference type="ARBA" id="ARBA00022989"/>
    </source>
</evidence>
<feature type="transmembrane region" description="Helical" evidence="8">
    <location>
        <begin position="216"/>
        <end position="236"/>
    </location>
</feature>
<dbReference type="InterPro" id="IPR023408">
    <property type="entry name" value="MscS_beta-dom_sf"/>
</dbReference>
<dbReference type="Pfam" id="PF21088">
    <property type="entry name" value="MS_channel_1st"/>
    <property type="match status" value="1"/>
</dbReference>
<dbReference type="Gene3D" id="2.30.30.60">
    <property type="match status" value="1"/>
</dbReference>
<name>A0ABV7G068_9PROT</name>
<dbReference type="Proteomes" id="UP001595593">
    <property type="component" value="Unassembled WGS sequence"/>
</dbReference>
<feature type="transmembrane region" description="Helical" evidence="8">
    <location>
        <begin position="531"/>
        <end position="549"/>
    </location>
</feature>
<feature type="transmembrane region" description="Helical" evidence="8">
    <location>
        <begin position="134"/>
        <end position="158"/>
    </location>
</feature>
<evidence type="ECO:0000256" key="4">
    <source>
        <dbReference type="ARBA" id="ARBA00022692"/>
    </source>
</evidence>
<keyword evidence="4 8" id="KW-0812">Transmembrane</keyword>
<feature type="compositionally biased region" description="Basic and acidic residues" evidence="7">
    <location>
        <begin position="751"/>
        <end position="772"/>
    </location>
</feature>
<dbReference type="InterPro" id="IPR049142">
    <property type="entry name" value="MS_channel_1st"/>
</dbReference>
<keyword evidence="5 8" id="KW-1133">Transmembrane helix</keyword>
<gene>
    <name evidence="14" type="ORF">ACFOD4_03385</name>
</gene>
<dbReference type="Gene3D" id="3.30.70.100">
    <property type="match status" value="1"/>
</dbReference>
<feature type="transmembrane region" description="Helical" evidence="8">
    <location>
        <begin position="422"/>
        <end position="442"/>
    </location>
</feature>
<dbReference type="InterPro" id="IPR057485">
    <property type="entry name" value="YbiO-like_TM1"/>
</dbReference>
<feature type="domain" description="Mechanosensitive ion channel transmembrane helices 2/3" evidence="12">
    <location>
        <begin position="510"/>
        <end position="550"/>
    </location>
</feature>
<feature type="transmembrane region" description="Helical" evidence="8">
    <location>
        <begin position="462"/>
        <end position="484"/>
    </location>
</feature>
<feature type="signal peptide" evidence="9">
    <location>
        <begin position="1"/>
        <end position="22"/>
    </location>
</feature>
<evidence type="ECO:0000256" key="2">
    <source>
        <dbReference type="ARBA" id="ARBA00008017"/>
    </source>
</evidence>
<dbReference type="EMBL" id="JBHRTN010000004">
    <property type="protein sequence ID" value="MFC3124091.1"/>
    <property type="molecule type" value="Genomic_DNA"/>
</dbReference>
<dbReference type="Pfam" id="PF21082">
    <property type="entry name" value="MS_channel_3rd"/>
    <property type="match status" value="1"/>
</dbReference>
<dbReference type="RefSeq" id="WP_379594302.1">
    <property type="nucleotide sequence ID" value="NZ_JBHRTN010000004.1"/>
</dbReference>
<comment type="subcellular location">
    <subcellularLocation>
        <location evidence="1">Cell membrane</location>
        <topology evidence="1">Multi-pass membrane protein</topology>
    </subcellularLocation>
</comment>
<proteinExistence type="inferred from homology"/>
<feature type="transmembrane region" description="Helical" evidence="8">
    <location>
        <begin position="292"/>
        <end position="310"/>
    </location>
</feature>
<evidence type="ECO:0000313" key="14">
    <source>
        <dbReference type="EMBL" id="MFC3124091.1"/>
    </source>
</evidence>
<dbReference type="SUPFAM" id="SSF50182">
    <property type="entry name" value="Sm-like ribonucleoproteins"/>
    <property type="match status" value="1"/>
</dbReference>
<dbReference type="InterPro" id="IPR006685">
    <property type="entry name" value="MscS_channel_2nd"/>
</dbReference>